<feature type="chain" id="PRO_5046399854" evidence="1">
    <location>
        <begin position="20"/>
        <end position="414"/>
    </location>
</feature>
<evidence type="ECO:0000313" key="2">
    <source>
        <dbReference type="EMBL" id="MFC5863909.1"/>
    </source>
</evidence>
<sequence>MKTSYLAVVLCFASGSLMALERLPKVPTTGTVNVLLANSNGITIVTDSRASGPNGEIVNDKSQKLFQLDAQTVCSIAGFGADPGPYRKLGESAAGVIVAFSEGLANPPKHLSFRQKVSALTWELAERLAGLESEWQYAQHSRPPRNDTLVMLFAGFDLDGTPTVAKIEVSVIPEPVSGAKFQFHGKVTKIEYERVGRRLITYTSGVDEAAKERLKHPEAFKEEKGLQAYEQALRTGKTADMTIEGLETLARSLEFVVAGRTPVVGGPAQLASLHDNKVTVTLPDDLIRFPPPFTNGILVGSGASGSPLSLAIYTEPHTVFVDFHCDHSAFRLDDMMLIGGVYEGCNFFFNGGEFYRDPSVIVRGGRLIIGPRVDTSNYYYRKAHESMPELEVVSYKQLPNADTVTNRMFNYLPQ</sequence>
<gene>
    <name evidence="2" type="ORF">ACFPT7_16490</name>
</gene>
<feature type="signal peptide" evidence="1">
    <location>
        <begin position="1"/>
        <end position="19"/>
    </location>
</feature>
<proteinExistence type="predicted"/>
<evidence type="ECO:0000256" key="1">
    <source>
        <dbReference type="SAM" id="SignalP"/>
    </source>
</evidence>
<protein>
    <submittedName>
        <fullName evidence="2">Uncharacterized protein</fullName>
    </submittedName>
</protein>
<dbReference type="RefSeq" id="WP_263342259.1">
    <property type="nucleotide sequence ID" value="NZ_JAGSYH010000010.1"/>
</dbReference>
<dbReference type="Proteomes" id="UP001596091">
    <property type="component" value="Unassembled WGS sequence"/>
</dbReference>
<organism evidence="2 3">
    <name type="scientific">Acidicapsa dinghuensis</name>
    <dbReference type="NCBI Taxonomy" id="2218256"/>
    <lineage>
        <taxon>Bacteria</taxon>
        <taxon>Pseudomonadati</taxon>
        <taxon>Acidobacteriota</taxon>
        <taxon>Terriglobia</taxon>
        <taxon>Terriglobales</taxon>
        <taxon>Acidobacteriaceae</taxon>
        <taxon>Acidicapsa</taxon>
    </lineage>
</organism>
<name>A0ABW1EIY2_9BACT</name>
<dbReference type="Gene3D" id="3.60.20.10">
    <property type="entry name" value="Glutamine Phosphoribosylpyrophosphate, subunit 1, domain 1"/>
    <property type="match status" value="1"/>
</dbReference>
<keyword evidence="3" id="KW-1185">Reference proteome</keyword>
<dbReference type="InterPro" id="IPR029055">
    <property type="entry name" value="Ntn_hydrolases_N"/>
</dbReference>
<dbReference type="SUPFAM" id="SSF56235">
    <property type="entry name" value="N-terminal nucleophile aminohydrolases (Ntn hydrolases)"/>
    <property type="match status" value="1"/>
</dbReference>
<comment type="caution">
    <text evidence="2">The sequence shown here is derived from an EMBL/GenBank/DDBJ whole genome shotgun (WGS) entry which is preliminary data.</text>
</comment>
<keyword evidence="1" id="KW-0732">Signal</keyword>
<evidence type="ECO:0000313" key="3">
    <source>
        <dbReference type="Proteomes" id="UP001596091"/>
    </source>
</evidence>
<dbReference type="EMBL" id="JBHSPH010000007">
    <property type="protein sequence ID" value="MFC5863909.1"/>
    <property type="molecule type" value="Genomic_DNA"/>
</dbReference>
<reference evidence="3" key="1">
    <citation type="journal article" date="2019" name="Int. J. Syst. Evol. Microbiol.">
        <title>The Global Catalogue of Microorganisms (GCM) 10K type strain sequencing project: providing services to taxonomists for standard genome sequencing and annotation.</title>
        <authorList>
            <consortium name="The Broad Institute Genomics Platform"/>
            <consortium name="The Broad Institute Genome Sequencing Center for Infectious Disease"/>
            <person name="Wu L."/>
            <person name="Ma J."/>
        </authorList>
    </citation>
    <scope>NUCLEOTIDE SEQUENCE [LARGE SCALE GENOMIC DNA]</scope>
    <source>
        <strain evidence="3">JCM 4087</strain>
    </source>
</reference>
<accession>A0ABW1EIY2</accession>